<name>A0AAW0AHU3_9AGAR</name>
<sequence length="180" mass="19807">MAVIAVRSRLTPVVIEVAANLCRLLLTLGEELATTATPPSERRDSNGIEELLGFGVPRKLGECHANLEGSSARPVVDFIIAGWITAPARAPKRICGVVGIKLIKVRDDELRLVRDAEFSAGRDEMGRKRRNSEGAGDGAVNILFNHFLERRDVFRSEFGGRVLERIYDANNTKRGVRGIE</sequence>
<comment type="caution">
    <text evidence="1">The sequence shown here is derived from an EMBL/GenBank/DDBJ whole genome shotgun (WGS) entry which is preliminary data.</text>
</comment>
<reference evidence="1 2" key="1">
    <citation type="journal article" date="2024" name="J Genomics">
        <title>Draft genome sequencing and assembly of Favolaschia claudopus CIRM-BRFM 2984 isolated from oak limbs.</title>
        <authorList>
            <person name="Navarro D."/>
            <person name="Drula E."/>
            <person name="Chaduli D."/>
            <person name="Cazenave R."/>
            <person name="Ahrendt S."/>
            <person name="Wang J."/>
            <person name="Lipzen A."/>
            <person name="Daum C."/>
            <person name="Barry K."/>
            <person name="Grigoriev I.V."/>
            <person name="Favel A."/>
            <person name="Rosso M.N."/>
            <person name="Martin F."/>
        </authorList>
    </citation>
    <scope>NUCLEOTIDE SEQUENCE [LARGE SCALE GENOMIC DNA]</scope>
    <source>
        <strain evidence="1 2">CIRM-BRFM 2984</strain>
    </source>
</reference>
<evidence type="ECO:0000313" key="2">
    <source>
        <dbReference type="Proteomes" id="UP001362999"/>
    </source>
</evidence>
<dbReference type="AlphaFoldDB" id="A0AAW0AHU3"/>
<gene>
    <name evidence="1" type="ORF">R3P38DRAFT_2791067</name>
</gene>
<dbReference type="Proteomes" id="UP001362999">
    <property type="component" value="Unassembled WGS sequence"/>
</dbReference>
<protein>
    <submittedName>
        <fullName evidence="1">Uncharacterized protein</fullName>
    </submittedName>
</protein>
<evidence type="ECO:0000313" key="1">
    <source>
        <dbReference type="EMBL" id="KAK7012324.1"/>
    </source>
</evidence>
<proteinExistence type="predicted"/>
<keyword evidence="2" id="KW-1185">Reference proteome</keyword>
<accession>A0AAW0AHU3</accession>
<dbReference type="EMBL" id="JAWWNJ010000066">
    <property type="protein sequence ID" value="KAK7012324.1"/>
    <property type="molecule type" value="Genomic_DNA"/>
</dbReference>
<organism evidence="1 2">
    <name type="scientific">Favolaschia claudopus</name>
    <dbReference type="NCBI Taxonomy" id="2862362"/>
    <lineage>
        <taxon>Eukaryota</taxon>
        <taxon>Fungi</taxon>
        <taxon>Dikarya</taxon>
        <taxon>Basidiomycota</taxon>
        <taxon>Agaricomycotina</taxon>
        <taxon>Agaricomycetes</taxon>
        <taxon>Agaricomycetidae</taxon>
        <taxon>Agaricales</taxon>
        <taxon>Marasmiineae</taxon>
        <taxon>Mycenaceae</taxon>
        <taxon>Favolaschia</taxon>
    </lineage>
</organism>